<reference evidence="2" key="3">
    <citation type="submission" date="2023-05" db="EMBL/GenBank/DDBJ databases">
        <authorList>
            <person name="Smith C.H."/>
        </authorList>
    </citation>
    <scope>NUCLEOTIDE SEQUENCE</scope>
    <source>
        <strain evidence="2">CHS0354</strain>
        <tissue evidence="2">Mantle</tissue>
    </source>
</reference>
<dbReference type="InterPro" id="IPR031259">
    <property type="entry name" value="ILBP"/>
</dbReference>
<dbReference type="SUPFAM" id="SSF50814">
    <property type="entry name" value="Lipocalins"/>
    <property type="match status" value="1"/>
</dbReference>
<proteinExistence type="inferred from homology"/>
<dbReference type="AlphaFoldDB" id="A0AAE0SL42"/>
<evidence type="ECO:0000256" key="1">
    <source>
        <dbReference type="ARBA" id="ARBA00008390"/>
    </source>
</evidence>
<dbReference type="Gene3D" id="2.40.128.20">
    <property type="match status" value="1"/>
</dbReference>
<comment type="similarity">
    <text evidence="1">Belongs to the calycin superfamily. Fatty-acid binding protein (FABP) family.</text>
</comment>
<dbReference type="GO" id="GO:0008289">
    <property type="term" value="F:lipid binding"/>
    <property type="evidence" value="ECO:0007669"/>
    <property type="project" value="UniProtKB-KW"/>
</dbReference>
<name>A0AAE0SL42_9BIVA</name>
<keyword evidence="3" id="KW-1185">Reference proteome</keyword>
<dbReference type="Pfam" id="PF14651">
    <property type="entry name" value="Lipocalin_7"/>
    <property type="match status" value="1"/>
</dbReference>
<comment type="caution">
    <text evidence="2">The sequence shown here is derived from an EMBL/GenBank/DDBJ whole genome shotgun (WGS) entry which is preliminary data.</text>
</comment>
<dbReference type="PRINTS" id="PR00178">
    <property type="entry name" value="FATTYACIDBP"/>
</dbReference>
<dbReference type="InterPro" id="IPR000463">
    <property type="entry name" value="Fatty_acid-bd"/>
</dbReference>
<accession>A0AAE0SL42</accession>
<reference evidence="2" key="1">
    <citation type="journal article" date="2021" name="Genome Biol. Evol.">
        <title>A High-Quality Reference Genome for a Parasitic Bivalve with Doubly Uniparental Inheritance (Bivalvia: Unionida).</title>
        <authorList>
            <person name="Smith C.H."/>
        </authorList>
    </citation>
    <scope>NUCLEOTIDE SEQUENCE</scope>
    <source>
        <strain evidence="2">CHS0354</strain>
    </source>
</reference>
<dbReference type="Proteomes" id="UP001195483">
    <property type="component" value="Unassembled WGS sequence"/>
</dbReference>
<organism evidence="2 3">
    <name type="scientific">Potamilus streckersoni</name>
    <dbReference type="NCBI Taxonomy" id="2493646"/>
    <lineage>
        <taxon>Eukaryota</taxon>
        <taxon>Metazoa</taxon>
        <taxon>Spiralia</taxon>
        <taxon>Lophotrochozoa</taxon>
        <taxon>Mollusca</taxon>
        <taxon>Bivalvia</taxon>
        <taxon>Autobranchia</taxon>
        <taxon>Heteroconchia</taxon>
        <taxon>Palaeoheterodonta</taxon>
        <taxon>Unionida</taxon>
        <taxon>Unionoidea</taxon>
        <taxon>Unionidae</taxon>
        <taxon>Ambleminae</taxon>
        <taxon>Lampsilini</taxon>
        <taxon>Potamilus</taxon>
    </lineage>
</organism>
<sequence>MSGVQGFIGKWREESKDGFDEMANALGIPEEKKAFFKGAKTEIEYAQDGDQWVITVGMQGVPNGRTFRFKLGDSYDSESLDGSKMKSVMVADGDKFVEKHIDESLGAEMNITRWIEGGKMIVETLCAGMKMKSTYGRI</sequence>
<reference evidence="2" key="2">
    <citation type="journal article" date="2021" name="Genome Biol. Evol.">
        <title>Developing a high-quality reference genome for a parasitic bivalve with doubly uniparental inheritance (Bivalvia: Unionida).</title>
        <authorList>
            <person name="Smith C.H."/>
        </authorList>
    </citation>
    <scope>NUCLEOTIDE SEQUENCE</scope>
    <source>
        <strain evidence="2">CHS0354</strain>
        <tissue evidence="2">Mantle</tissue>
    </source>
</reference>
<dbReference type="CDD" id="cd00742">
    <property type="entry name" value="FABP"/>
    <property type="match status" value="1"/>
</dbReference>
<evidence type="ECO:0000313" key="3">
    <source>
        <dbReference type="Proteomes" id="UP001195483"/>
    </source>
</evidence>
<gene>
    <name evidence="2" type="ORF">CHS0354_021967</name>
</gene>
<dbReference type="PANTHER" id="PTHR11955">
    <property type="entry name" value="FATTY ACID BINDING PROTEIN"/>
    <property type="match status" value="1"/>
</dbReference>
<protein>
    <submittedName>
        <fullName evidence="2">Uncharacterized protein</fullName>
    </submittedName>
</protein>
<dbReference type="InterPro" id="IPR012674">
    <property type="entry name" value="Calycin"/>
</dbReference>
<evidence type="ECO:0000313" key="2">
    <source>
        <dbReference type="EMBL" id="KAK3593393.1"/>
    </source>
</evidence>
<dbReference type="EMBL" id="JAEAOA010001332">
    <property type="protein sequence ID" value="KAK3593393.1"/>
    <property type="molecule type" value="Genomic_DNA"/>
</dbReference>